<dbReference type="RefSeq" id="WP_188487469.1">
    <property type="nucleotide sequence ID" value="NZ_BMCS01000001.1"/>
</dbReference>
<feature type="signal peptide" evidence="1">
    <location>
        <begin position="1"/>
        <end position="24"/>
    </location>
</feature>
<dbReference type="PANTHER" id="PTHR30627">
    <property type="entry name" value="PEPTIDOGLYCAN D,D-TRANSPEPTIDASE"/>
    <property type="match status" value="1"/>
</dbReference>
<keyword evidence="5" id="KW-1185">Reference proteome</keyword>
<dbReference type="PANTHER" id="PTHR30627:SF24">
    <property type="entry name" value="PENICILLIN-BINDING PROTEIN 4B"/>
    <property type="match status" value="1"/>
</dbReference>
<dbReference type="InterPro" id="IPR012338">
    <property type="entry name" value="Beta-lactam/transpept-like"/>
</dbReference>
<keyword evidence="1" id="KW-0732">Signal</keyword>
<evidence type="ECO:0000313" key="4">
    <source>
        <dbReference type="EMBL" id="GGF15956.1"/>
    </source>
</evidence>
<dbReference type="InterPro" id="IPR007887">
    <property type="entry name" value="MecA_N"/>
</dbReference>
<dbReference type="PROSITE" id="PS51257">
    <property type="entry name" value="PROKAR_LIPOPROTEIN"/>
    <property type="match status" value="1"/>
</dbReference>
<dbReference type="EMBL" id="BMCS01000001">
    <property type="protein sequence ID" value="GGF15956.1"/>
    <property type="molecule type" value="Genomic_DNA"/>
</dbReference>
<dbReference type="Gene3D" id="3.40.710.10">
    <property type="entry name" value="DD-peptidase/beta-lactamase superfamily"/>
    <property type="match status" value="1"/>
</dbReference>
<feature type="chain" id="PRO_5045983206" evidence="1">
    <location>
        <begin position="25"/>
        <end position="600"/>
    </location>
</feature>
<dbReference type="Pfam" id="PF05223">
    <property type="entry name" value="MecA_N"/>
    <property type="match status" value="1"/>
</dbReference>
<feature type="domain" description="Penicillin-binding protein transpeptidase" evidence="2">
    <location>
        <begin position="324"/>
        <end position="580"/>
    </location>
</feature>
<dbReference type="SUPFAM" id="SSF56601">
    <property type="entry name" value="beta-lactamase/transpeptidase-like"/>
    <property type="match status" value="1"/>
</dbReference>
<proteinExistence type="predicted"/>
<evidence type="ECO:0000256" key="1">
    <source>
        <dbReference type="SAM" id="SignalP"/>
    </source>
</evidence>
<evidence type="ECO:0000313" key="5">
    <source>
        <dbReference type="Proteomes" id="UP000632454"/>
    </source>
</evidence>
<dbReference type="Proteomes" id="UP000632454">
    <property type="component" value="Unassembled WGS sequence"/>
</dbReference>
<reference evidence="5" key="1">
    <citation type="journal article" date="2019" name="Int. J. Syst. Evol. Microbiol.">
        <title>The Global Catalogue of Microorganisms (GCM) 10K type strain sequencing project: providing services to taxonomists for standard genome sequencing and annotation.</title>
        <authorList>
            <consortium name="The Broad Institute Genomics Platform"/>
            <consortium name="The Broad Institute Genome Sequencing Center for Infectious Disease"/>
            <person name="Wu L."/>
            <person name="Ma J."/>
        </authorList>
    </citation>
    <scope>NUCLEOTIDE SEQUENCE [LARGE SCALE GENOMIC DNA]</scope>
    <source>
        <strain evidence="5">CCM 7855</strain>
    </source>
</reference>
<name>A0ABQ1UGD0_9NOCA</name>
<dbReference type="InterPro" id="IPR001460">
    <property type="entry name" value="PCN-bd_Tpept"/>
</dbReference>
<gene>
    <name evidence="4" type="ORF">GCM10007298_10020</name>
</gene>
<accession>A0ABQ1UGD0</accession>
<evidence type="ECO:0000259" key="2">
    <source>
        <dbReference type="Pfam" id="PF00905"/>
    </source>
</evidence>
<feature type="domain" description="NTF2-like N-terminal transpeptidase" evidence="3">
    <location>
        <begin position="27"/>
        <end position="138"/>
    </location>
</feature>
<organism evidence="4 5">
    <name type="scientific">Williamsia phyllosphaerae</name>
    <dbReference type="NCBI Taxonomy" id="885042"/>
    <lineage>
        <taxon>Bacteria</taxon>
        <taxon>Bacillati</taxon>
        <taxon>Actinomycetota</taxon>
        <taxon>Actinomycetes</taxon>
        <taxon>Mycobacteriales</taxon>
        <taxon>Nocardiaceae</taxon>
        <taxon>Williamsia</taxon>
    </lineage>
</organism>
<sequence>MRTRRALVALLATLLGVAGCSLFADDPTDTYEALATALTDVDVDAAAGHTDDAAAARAAITSMYAGMGFGDRAAAQKAGKKVSVRAEGVDEKSGRGSLEFRWTFGPGKEFAYRTEATATDDDGWRVHWDPTLLHPALTRALSFQYSDDKNLETPVTDRRGLPLLTWQTVGVVTVARDQADARSAALAQILNRIDPSITATSIRASADAATSDSVTVVTLRAGDLRTVRDRLGAVPGISVSEQGKLLTVDRSLRSPALAQIPDRWNDRITASAGWSVDLVDGSGTTVDRLATRAPGDVEAVPLTLDLRLQRLAQRAVASEAKPTALVAISASTGGLLAVAQNGAADRQGPIALSGLYPPGSTFKTVTTAAALESGDVTAGTPLPCPGRATIENRTIPNEDEFDLGTVPLRTAFAQSCNTTMGALSDKLGPTALRDTAARFGIGVDFVAPGITTVTGSVPAADTPAQRVESGIGQGRVTTSPFGLAVAEASLAHGSMILPSLLSGQTTTADQRPPALDPAVVSQIRSMMRDTVTAGTARSLRDIPGLGGKTGTAEFGDNSGAHGWFAGILGDVAFATLVVGGDSSSPAVSVSGQFLRGSLGD</sequence>
<comment type="caution">
    <text evidence="4">The sequence shown here is derived from an EMBL/GenBank/DDBJ whole genome shotgun (WGS) entry which is preliminary data.</text>
</comment>
<evidence type="ECO:0000259" key="3">
    <source>
        <dbReference type="Pfam" id="PF05223"/>
    </source>
</evidence>
<protein>
    <submittedName>
        <fullName evidence="4">Penicillin-binding protein</fullName>
    </submittedName>
</protein>
<dbReference type="InterPro" id="IPR050515">
    <property type="entry name" value="Beta-lactam/transpept"/>
</dbReference>
<dbReference type="Pfam" id="PF00905">
    <property type="entry name" value="Transpeptidase"/>
    <property type="match status" value="1"/>
</dbReference>